<keyword evidence="1" id="KW-0812">Transmembrane</keyword>
<evidence type="ECO:0000256" key="1">
    <source>
        <dbReference type="SAM" id="Phobius"/>
    </source>
</evidence>
<keyword evidence="1" id="KW-1133">Transmembrane helix</keyword>
<dbReference type="Pfam" id="PF04531">
    <property type="entry name" value="Phage_holin_1"/>
    <property type="match status" value="1"/>
</dbReference>
<dbReference type="AlphaFoldDB" id="C7MM47"/>
<dbReference type="KEGG" id="ccu:Ccur_02600"/>
<organism evidence="2 3">
    <name type="scientific">Cryptobacterium curtum (strain ATCC 700683 / DSM 15641 / CCUG 43107 / 12-3)</name>
    <dbReference type="NCBI Taxonomy" id="469378"/>
    <lineage>
        <taxon>Bacteria</taxon>
        <taxon>Bacillati</taxon>
        <taxon>Actinomycetota</taxon>
        <taxon>Coriobacteriia</taxon>
        <taxon>Eggerthellales</taxon>
        <taxon>Eggerthellaceae</taxon>
        <taxon>Cryptobacterium</taxon>
    </lineage>
</organism>
<gene>
    <name evidence="2" type="ordered locus">Ccur_02600</name>
</gene>
<dbReference type="InterPro" id="IPR006485">
    <property type="entry name" value="Phage-like_holin"/>
</dbReference>
<evidence type="ECO:0000313" key="2">
    <source>
        <dbReference type="EMBL" id="ACU93987.1"/>
    </source>
</evidence>
<dbReference type="EMBL" id="CP001682">
    <property type="protein sequence ID" value="ACU93987.1"/>
    <property type="molecule type" value="Genomic_DNA"/>
</dbReference>
<reference evidence="2 3" key="1">
    <citation type="journal article" date="2009" name="Stand. Genomic Sci.">
        <title>Complete genome sequence of Cryptobacterium curtum type strain (12-3).</title>
        <authorList>
            <person name="Mavrommatis K."/>
            <person name="Pukall R."/>
            <person name="Rohde C."/>
            <person name="Chen F."/>
            <person name="Sims D."/>
            <person name="Brettin T."/>
            <person name="Kuske C."/>
            <person name="Detter J.C."/>
            <person name="Han C."/>
            <person name="Lapidus A."/>
            <person name="Copeland A."/>
            <person name="Glavina Del Rio T."/>
            <person name="Nolan M."/>
            <person name="Lucas S."/>
            <person name="Tice H."/>
            <person name="Cheng J.F."/>
            <person name="Bruce D."/>
            <person name="Goodwin L."/>
            <person name="Pitluck S."/>
            <person name="Ovchinnikova G."/>
            <person name="Pati A."/>
            <person name="Ivanova N."/>
            <person name="Chen A."/>
            <person name="Palaniappan K."/>
            <person name="Chain P."/>
            <person name="D'haeseleer P."/>
            <person name="Goker M."/>
            <person name="Bristow J."/>
            <person name="Eisen J.A."/>
            <person name="Markowitz V."/>
            <person name="Hugenholtz P."/>
            <person name="Rohde M."/>
            <person name="Klenk H.P."/>
            <person name="Kyrpides N.C."/>
        </authorList>
    </citation>
    <scope>NUCLEOTIDE SEQUENCE [LARGE SCALE GENOMIC DNA]</scope>
    <source>
        <strain evidence="3">ATCC 700683 / DSM 15641 / 12-3</strain>
    </source>
</reference>
<protein>
    <submittedName>
        <fullName evidence="2">Holin, phage phi LC3 family</fullName>
    </submittedName>
</protein>
<keyword evidence="3" id="KW-1185">Reference proteome</keyword>
<proteinExistence type="predicted"/>
<dbReference type="eggNOG" id="COG5546">
    <property type="taxonomic scope" value="Bacteria"/>
</dbReference>
<dbReference type="NCBIfam" id="TIGR01598">
    <property type="entry name" value="holin_phiLC3"/>
    <property type="match status" value="1"/>
</dbReference>
<sequence length="83" mass="8962">MINWEIRMKSKTFWLGLIPAVLLLVQAIAVPFGYTWDFAELGSQLTGIVNAAFALLAILGVVVDPTTPGAGDSERALSYGHEE</sequence>
<keyword evidence="1" id="KW-0472">Membrane</keyword>
<dbReference type="OrthoDB" id="3176072at2"/>
<dbReference type="Proteomes" id="UP000000954">
    <property type="component" value="Chromosome"/>
</dbReference>
<dbReference type="RefSeq" id="WP_012802675.1">
    <property type="nucleotide sequence ID" value="NC_013170.1"/>
</dbReference>
<feature type="transmembrane region" description="Helical" evidence="1">
    <location>
        <begin position="45"/>
        <end position="63"/>
    </location>
</feature>
<accession>C7MM47</accession>
<dbReference type="STRING" id="469378.Ccur_02600"/>
<evidence type="ECO:0000313" key="3">
    <source>
        <dbReference type="Proteomes" id="UP000000954"/>
    </source>
</evidence>
<dbReference type="HOGENOM" id="CLU_170163_1_0_11"/>
<name>C7MM47_CRYCD</name>